<keyword evidence="4" id="KW-0342">GTP-binding</keyword>
<evidence type="ECO:0000256" key="2">
    <source>
        <dbReference type="ARBA" id="ARBA00022701"/>
    </source>
</evidence>
<dbReference type="GO" id="GO:0005874">
    <property type="term" value="C:microtubule"/>
    <property type="evidence" value="ECO:0007669"/>
    <property type="project" value="UniProtKB-KW"/>
</dbReference>
<dbReference type="PANTHER" id="PTHR11588">
    <property type="entry name" value="TUBULIN"/>
    <property type="match status" value="1"/>
</dbReference>
<keyword evidence="3" id="KW-0547">Nucleotide-binding</keyword>
<dbReference type="Pfam" id="PF00091">
    <property type="entry name" value="Tubulin"/>
    <property type="match status" value="1"/>
</dbReference>
<name>A0A6B2LR83_9EUKA</name>
<dbReference type="InterPro" id="IPR003008">
    <property type="entry name" value="Tubulin_FtsZ_GTPase"/>
</dbReference>
<evidence type="ECO:0000256" key="3">
    <source>
        <dbReference type="ARBA" id="ARBA00022741"/>
    </source>
</evidence>
<accession>A0A6B2LR83</accession>
<dbReference type="GO" id="GO:0005525">
    <property type="term" value="F:GTP binding"/>
    <property type="evidence" value="ECO:0007669"/>
    <property type="project" value="UniProtKB-KW"/>
</dbReference>
<keyword evidence="2" id="KW-0493">Microtubule</keyword>
<proteinExistence type="inferred from homology"/>
<sequence>MGDRKDIFFSQVNENKYAPRALLFDLESTVLEKIQKSDLKSLFHVDSYWHDKEGLGAANNWASGYTQAESRSEEIFELIDRQVESCDNMEVCDGSAWSI</sequence>
<dbReference type="GO" id="GO:0007017">
    <property type="term" value="P:microtubule-based process"/>
    <property type="evidence" value="ECO:0007669"/>
    <property type="project" value="InterPro"/>
</dbReference>
<evidence type="ECO:0000256" key="4">
    <source>
        <dbReference type="ARBA" id="ARBA00023134"/>
    </source>
</evidence>
<reference evidence="6" key="1">
    <citation type="journal article" date="2020" name="J. Eukaryot. Microbiol.">
        <title>De novo Sequencing, Assembly and Annotation of the Transcriptome for the Free-Living Testate Amoeba Arcella intermedia.</title>
        <authorList>
            <person name="Ribeiro G.M."/>
            <person name="Porfirio-Sousa A.L."/>
            <person name="Maurer-Alcala X.X."/>
            <person name="Katz L.A."/>
            <person name="Lahr D.J.G."/>
        </authorList>
    </citation>
    <scope>NUCLEOTIDE SEQUENCE</scope>
</reference>
<feature type="domain" description="Tubulin/FtsZ GTPase" evidence="5">
    <location>
        <begin position="5"/>
        <end position="90"/>
    </location>
</feature>
<protein>
    <recommendedName>
        <fullName evidence="5">Tubulin/FtsZ GTPase domain-containing protein</fullName>
    </recommendedName>
</protein>
<dbReference type="Gene3D" id="3.40.50.1440">
    <property type="entry name" value="Tubulin/FtsZ, GTPase domain"/>
    <property type="match status" value="1"/>
</dbReference>
<dbReference type="SUPFAM" id="SSF52490">
    <property type="entry name" value="Tubulin nucleotide-binding domain-like"/>
    <property type="match status" value="1"/>
</dbReference>
<organism evidence="6">
    <name type="scientific">Arcella intermedia</name>
    <dbReference type="NCBI Taxonomy" id="1963864"/>
    <lineage>
        <taxon>Eukaryota</taxon>
        <taxon>Amoebozoa</taxon>
        <taxon>Tubulinea</taxon>
        <taxon>Elardia</taxon>
        <taxon>Arcellinida</taxon>
        <taxon>Sphaerothecina</taxon>
        <taxon>Arcellidae</taxon>
        <taxon>Arcella</taxon>
    </lineage>
</organism>
<dbReference type="InterPro" id="IPR000217">
    <property type="entry name" value="Tubulin"/>
</dbReference>
<dbReference type="EMBL" id="GIBP01010760">
    <property type="protein sequence ID" value="NDV39729.1"/>
    <property type="molecule type" value="Transcribed_RNA"/>
</dbReference>
<evidence type="ECO:0000256" key="1">
    <source>
        <dbReference type="ARBA" id="ARBA00009636"/>
    </source>
</evidence>
<dbReference type="AlphaFoldDB" id="A0A6B2LR83"/>
<comment type="similarity">
    <text evidence="1">Belongs to the tubulin family.</text>
</comment>
<evidence type="ECO:0000259" key="5">
    <source>
        <dbReference type="Pfam" id="PF00091"/>
    </source>
</evidence>
<dbReference type="PRINTS" id="PR01161">
    <property type="entry name" value="TUBULIN"/>
</dbReference>
<dbReference type="InterPro" id="IPR036525">
    <property type="entry name" value="Tubulin/FtsZ_GTPase_sf"/>
</dbReference>
<evidence type="ECO:0000313" key="6">
    <source>
        <dbReference type="EMBL" id="NDV39729.1"/>
    </source>
</evidence>